<dbReference type="InterPro" id="IPR025711">
    <property type="entry name" value="PepSY"/>
</dbReference>
<dbReference type="Pfam" id="PF03413">
    <property type="entry name" value="PepSY"/>
    <property type="match status" value="1"/>
</dbReference>
<dbReference type="Gene3D" id="3.30.505.20">
    <property type="match status" value="1"/>
</dbReference>
<evidence type="ECO:0000256" key="2">
    <source>
        <dbReference type="SAM" id="SignalP"/>
    </source>
</evidence>
<evidence type="ECO:0000256" key="1">
    <source>
        <dbReference type="SAM" id="MobiDB-lite"/>
    </source>
</evidence>
<name>A0ABW9FI91_9NOCA</name>
<dbReference type="PROSITE" id="PS51257">
    <property type="entry name" value="PROKAR_LIPOPROTEIN"/>
    <property type="match status" value="1"/>
</dbReference>
<keyword evidence="5" id="KW-1185">Reference proteome</keyword>
<feature type="region of interest" description="Disordered" evidence="1">
    <location>
        <begin position="28"/>
        <end position="60"/>
    </location>
</feature>
<protein>
    <submittedName>
        <fullName evidence="4">PepSY domain-containing protein</fullName>
    </submittedName>
</protein>
<dbReference type="EMBL" id="JBDLNV010000005">
    <property type="protein sequence ID" value="MFM1724892.1"/>
    <property type="molecule type" value="Genomic_DNA"/>
</dbReference>
<dbReference type="Gene3D" id="3.10.450.40">
    <property type="match status" value="1"/>
</dbReference>
<feature type="chain" id="PRO_5045224014" evidence="2">
    <location>
        <begin position="28"/>
        <end position="208"/>
    </location>
</feature>
<proteinExistence type="predicted"/>
<reference evidence="4 5" key="1">
    <citation type="submission" date="2023-11" db="EMBL/GenBank/DDBJ databases">
        <authorList>
            <person name="Val-Calvo J."/>
            <person name="Scortti M."/>
            <person name="Vazquez-Boland J."/>
        </authorList>
    </citation>
    <scope>NUCLEOTIDE SEQUENCE [LARGE SCALE GENOMIC DNA]</scope>
    <source>
        <strain evidence="4 5">PAM 2766</strain>
    </source>
</reference>
<organism evidence="4 5">
    <name type="scientific">Rhodococcus parequi</name>
    <dbReference type="NCBI Taxonomy" id="3137122"/>
    <lineage>
        <taxon>Bacteria</taxon>
        <taxon>Bacillati</taxon>
        <taxon>Actinomycetota</taxon>
        <taxon>Actinomycetes</taxon>
        <taxon>Mycobacteriales</taxon>
        <taxon>Nocardiaceae</taxon>
        <taxon>Rhodococcus</taxon>
    </lineage>
</organism>
<feature type="signal peptide" evidence="2">
    <location>
        <begin position="1"/>
        <end position="27"/>
    </location>
</feature>
<evidence type="ECO:0000313" key="4">
    <source>
        <dbReference type="EMBL" id="MFM1724892.1"/>
    </source>
</evidence>
<comment type="caution">
    <text evidence="4">The sequence shown here is derived from an EMBL/GenBank/DDBJ whole genome shotgun (WGS) entry which is preliminary data.</text>
</comment>
<dbReference type="Proteomes" id="UP001629745">
    <property type="component" value="Unassembled WGS sequence"/>
</dbReference>
<accession>A0ABW9FI91</accession>
<keyword evidence="2" id="KW-0732">Signal</keyword>
<feature type="domain" description="PepSY" evidence="3">
    <location>
        <begin position="150"/>
        <end position="203"/>
    </location>
</feature>
<dbReference type="RefSeq" id="WP_420165387.1">
    <property type="nucleotide sequence ID" value="NZ_JBDLNV010000005.1"/>
</dbReference>
<evidence type="ECO:0000259" key="3">
    <source>
        <dbReference type="Pfam" id="PF03413"/>
    </source>
</evidence>
<evidence type="ECO:0000313" key="5">
    <source>
        <dbReference type="Proteomes" id="UP001629745"/>
    </source>
</evidence>
<sequence length="208" mass="20681">MSYRNGSPSRTSAAALAVTGAALVALAGCGGSDDSTQDATTTTSTATPTSTTTATSTGTANAAAPSTQALERAGATAVAAVPGSVLVSIETEHDGTWEAQVVTPDGVEHHVDVSSEGATVLGTPRVDDEDEADRAKHRDRVQAATLDFAAAAAAMLAEAPGGAVTELNLDTDNGTTVWEADVLDGSGTKHEVTIDAATGTVISNTTGR</sequence>
<gene>
    <name evidence="4" type="ORF">ABEU20_003487</name>
</gene>